<evidence type="ECO:0000313" key="2">
    <source>
        <dbReference type="EMBL" id="CAE2209131.1"/>
    </source>
</evidence>
<dbReference type="AlphaFoldDB" id="A0A7S4HU44"/>
<organism evidence="2">
    <name type="scientific">Odontella aurita</name>
    <dbReference type="NCBI Taxonomy" id="265563"/>
    <lineage>
        <taxon>Eukaryota</taxon>
        <taxon>Sar</taxon>
        <taxon>Stramenopiles</taxon>
        <taxon>Ochrophyta</taxon>
        <taxon>Bacillariophyta</taxon>
        <taxon>Mediophyceae</taxon>
        <taxon>Biddulphiophycidae</taxon>
        <taxon>Eupodiscales</taxon>
        <taxon>Odontellaceae</taxon>
        <taxon>Odontella</taxon>
    </lineage>
</organism>
<dbReference type="InterPro" id="IPR042532">
    <property type="entry name" value="EXOC3/Sec6_C"/>
</dbReference>
<accession>A0A7S4HU44</accession>
<reference evidence="2" key="1">
    <citation type="submission" date="2021-01" db="EMBL/GenBank/DDBJ databases">
        <authorList>
            <person name="Corre E."/>
            <person name="Pelletier E."/>
            <person name="Niang G."/>
            <person name="Scheremetjew M."/>
            <person name="Finn R."/>
            <person name="Kale V."/>
            <person name="Holt S."/>
            <person name="Cochrane G."/>
            <person name="Meng A."/>
            <person name="Brown T."/>
            <person name="Cohen L."/>
        </authorList>
    </citation>
    <scope>NUCLEOTIDE SEQUENCE</scope>
    <source>
        <strain evidence="2">Isolate 1302-5</strain>
    </source>
</reference>
<sequence>MSLDGNASGETQGRSPVATKPGNTAAPCSQPDTHSSDDPWAPVRVPTPEEFLAQYRKQASALVKNAFVTADRSLRITHDGSLSINLCEDITYLLNVQISALDEYLTALASLSPQKNETRAVDTRAEAVASLLHALYVRQIASRNIFLVDFEGCCAAANDFCRLAESLEEWAGDLEKRWEKICYLGLMKERELPDLIRLLVADADYAIRFSCAFVLNEEDIQDSRASRLFQSEWEEEDISNADKPVATSAAMSSLLRIAEEYLEDMEGYIGEENLYRKATETIIRSTAVVYAECLLSRMERVREKREAKIKSRSPIKRNGFDGIENSSVFPFADPIRASQHMKEDIYVLKSFFKSWVLEMPAVDRIIEREFAVIAAMQECLSLAADIIGIGRDMTWSFLNVLLEATEGDAEAVRRLVLDLWGMTISLVTDPKVAVPASMGENISRAGKNISNGSSRSLVSSLSLRYQVPRLSVHTLLLSQYCDVAKPVEELKYDIGSYRTSKPSRREAAKALKADFLAAKSKLRKMDIHFSKKKAKRKAKKFLRVCKQASKIKHT</sequence>
<protein>
    <recommendedName>
        <fullName evidence="3">Exocyst complex component Sec6</fullName>
    </recommendedName>
</protein>
<evidence type="ECO:0008006" key="3">
    <source>
        <dbReference type="Google" id="ProtNLM"/>
    </source>
</evidence>
<name>A0A7S4HU44_9STRA</name>
<evidence type="ECO:0000256" key="1">
    <source>
        <dbReference type="SAM" id="MobiDB-lite"/>
    </source>
</evidence>
<dbReference type="Gene3D" id="1.10.357.70">
    <property type="entry name" value="Exocyst complex component Sec6, C-terminal domain"/>
    <property type="match status" value="1"/>
</dbReference>
<gene>
    <name evidence="2" type="ORF">OAUR00152_LOCUS3851</name>
</gene>
<proteinExistence type="predicted"/>
<dbReference type="EMBL" id="HBKQ01005663">
    <property type="protein sequence ID" value="CAE2209131.1"/>
    <property type="molecule type" value="Transcribed_RNA"/>
</dbReference>
<feature type="region of interest" description="Disordered" evidence="1">
    <location>
        <begin position="1"/>
        <end position="43"/>
    </location>
</feature>